<dbReference type="SUPFAM" id="SSF52540">
    <property type="entry name" value="P-loop containing nucleoside triphosphate hydrolases"/>
    <property type="match status" value="1"/>
</dbReference>
<keyword evidence="2" id="KW-1185">Reference proteome</keyword>
<reference evidence="1" key="1">
    <citation type="submission" date="2023-03" db="EMBL/GenBank/DDBJ databases">
        <title>Massive genome expansion in bonnet fungi (Mycena s.s.) driven by repeated elements and novel gene families across ecological guilds.</title>
        <authorList>
            <consortium name="Lawrence Berkeley National Laboratory"/>
            <person name="Harder C.B."/>
            <person name="Miyauchi S."/>
            <person name="Viragh M."/>
            <person name="Kuo A."/>
            <person name="Thoen E."/>
            <person name="Andreopoulos B."/>
            <person name="Lu D."/>
            <person name="Skrede I."/>
            <person name="Drula E."/>
            <person name="Henrissat B."/>
            <person name="Morin E."/>
            <person name="Kohler A."/>
            <person name="Barry K."/>
            <person name="LaButti K."/>
            <person name="Morin E."/>
            <person name="Salamov A."/>
            <person name="Lipzen A."/>
            <person name="Mereny Z."/>
            <person name="Hegedus B."/>
            <person name="Baldrian P."/>
            <person name="Stursova M."/>
            <person name="Weitz H."/>
            <person name="Taylor A."/>
            <person name="Grigoriev I.V."/>
            <person name="Nagy L.G."/>
            <person name="Martin F."/>
            <person name="Kauserud H."/>
        </authorList>
    </citation>
    <scope>NUCLEOTIDE SEQUENCE</scope>
    <source>
        <strain evidence="1">CBHHK182m</strain>
    </source>
</reference>
<evidence type="ECO:0000313" key="1">
    <source>
        <dbReference type="EMBL" id="KAJ7743082.1"/>
    </source>
</evidence>
<evidence type="ECO:0000313" key="2">
    <source>
        <dbReference type="Proteomes" id="UP001215598"/>
    </source>
</evidence>
<gene>
    <name evidence="1" type="ORF">B0H16DRAFT_1012280</name>
</gene>
<organism evidence="1 2">
    <name type="scientific">Mycena metata</name>
    <dbReference type="NCBI Taxonomy" id="1033252"/>
    <lineage>
        <taxon>Eukaryota</taxon>
        <taxon>Fungi</taxon>
        <taxon>Dikarya</taxon>
        <taxon>Basidiomycota</taxon>
        <taxon>Agaricomycotina</taxon>
        <taxon>Agaricomycetes</taxon>
        <taxon>Agaricomycetidae</taxon>
        <taxon>Agaricales</taxon>
        <taxon>Marasmiineae</taxon>
        <taxon>Mycenaceae</taxon>
        <taxon>Mycena</taxon>
    </lineage>
</organism>
<comment type="caution">
    <text evidence="1">The sequence shown here is derived from an EMBL/GenBank/DDBJ whole genome shotgun (WGS) entry which is preliminary data.</text>
</comment>
<proteinExistence type="predicted"/>
<dbReference type="EMBL" id="JARKIB010000092">
    <property type="protein sequence ID" value="KAJ7743082.1"/>
    <property type="molecule type" value="Genomic_DNA"/>
</dbReference>
<dbReference type="InterPro" id="IPR027417">
    <property type="entry name" value="P-loop_NTPase"/>
</dbReference>
<sequence length="590" mass="65620">MYPVDVSVIRTIRDLKSKFVLDEELGFGCPAESLRIHQNGFRFLNTQSIELLREDIVLEVDADTAGPGSGIQLKRIALNGQVPRDHLVKFLYTATPTSRARLFFVRGTPGSGKTTLCSLLYNHIISQGVLATIFSIWTQKDIPFHTNLRQRLSVARTKGCETNDLSFDKPHWLLFDEGQTTFWDSNLWGSLLKDIPQNVYVVVFALFGSKWELAGAPDVVGHPNSIANDQRLDLRPTNNGYPPNTFIPGLYFLRNEFAHYISQRPDLPLLEPNFADWIFAASVGHIGVIHSVLEEITRVSKVTPERLTKLSLDGFLKEYNSPEAASSACAEGSAFSRGLPDDSQLEYPGNAGAVAVLRDLLHGPPCILHPAQSTDATQAHRLGWITLEEDDASNVIVDFPSPLHRSRVSYLLMGSKTPTAAVEAMSLFQFVCKVVECFSSNTSAAGPSIPETQWRHEMYRAAYKVTEGQGLWLSPEFGTEESGRIDLMILGTKRWAIQILREGDSTEAHLEQFAPGGAYHHWMVQGTVKEYVFLDFKWSAAAGRKPFPNQPLFYVSFLEGSSRSFEIRDCNLQIVHSGTLYDGLPSVGAN</sequence>
<dbReference type="AlphaFoldDB" id="A0AAD7IHH0"/>
<dbReference type="Proteomes" id="UP001215598">
    <property type="component" value="Unassembled WGS sequence"/>
</dbReference>
<accession>A0AAD7IHH0</accession>
<protein>
    <submittedName>
        <fullName evidence="1">Uncharacterized protein</fullName>
    </submittedName>
</protein>
<name>A0AAD7IHH0_9AGAR</name>